<organism evidence="1 2">
    <name type="scientific">Notechis scutatus</name>
    <name type="common">mainland tiger snake</name>
    <dbReference type="NCBI Taxonomy" id="8663"/>
    <lineage>
        <taxon>Eukaryota</taxon>
        <taxon>Metazoa</taxon>
        <taxon>Chordata</taxon>
        <taxon>Craniata</taxon>
        <taxon>Vertebrata</taxon>
        <taxon>Euteleostomi</taxon>
        <taxon>Lepidosauria</taxon>
        <taxon>Squamata</taxon>
        <taxon>Bifurcata</taxon>
        <taxon>Unidentata</taxon>
        <taxon>Episquamata</taxon>
        <taxon>Toxicofera</taxon>
        <taxon>Serpentes</taxon>
        <taxon>Colubroidea</taxon>
        <taxon>Elapidae</taxon>
        <taxon>Hydrophiinae</taxon>
        <taxon>Notechis</taxon>
    </lineage>
</organism>
<protein>
    <submittedName>
        <fullName evidence="2">Ral GTPase-activating protein subunit alpha-2-like</fullName>
    </submittedName>
</protein>
<dbReference type="GO" id="GO:0005737">
    <property type="term" value="C:cytoplasm"/>
    <property type="evidence" value="ECO:0007669"/>
    <property type="project" value="TreeGrafter"/>
</dbReference>
<dbReference type="GeneID" id="113415197"/>
<gene>
    <name evidence="2" type="primary">LOC113415197</name>
</gene>
<keyword evidence="1" id="KW-1185">Reference proteome</keyword>
<dbReference type="AlphaFoldDB" id="A0A6J1UB87"/>
<dbReference type="PANTHER" id="PTHR10063">
    <property type="entry name" value="TUBERIN"/>
    <property type="match status" value="1"/>
</dbReference>
<proteinExistence type="predicted"/>
<sequence length="183" mass="21069">MFSRRGHADVKKSAQKALDPRKEPLTRLKHLRALMDAMDGSELKQFFEINYSQIYLIFYESFVTLETSLKQKGNKSQREELDSILFLFERILQLLPERIFYRWHFHSIGSILKKLLHTGNCLKIRCEGIRLFLLWLQALQTNCAEEQLLIFACLVPGFPAVVSSKGPCTLDTLISPPSNLPNG</sequence>
<dbReference type="KEGG" id="nss:113415197"/>
<dbReference type="GO" id="GO:0005634">
    <property type="term" value="C:nucleus"/>
    <property type="evidence" value="ECO:0007669"/>
    <property type="project" value="InterPro"/>
</dbReference>
<reference evidence="2" key="1">
    <citation type="submission" date="2025-08" db="UniProtKB">
        <authorList>
            <consortium name="RefSeq"/>
        </authorList>
    </citation>
    <scope>IDENTIFICATION</scope>
</reference>
<name>A0A6J1UB87_9SAUR</name>
<accession>A0A6J1UB87</accession>
<dbReference type="InterPro" id="IPR027107">
    <property type="entry name" value="Tuberin/Ral-act_asu"/>
</dbReference>
<evidence type="ECO:0000313" key="2">
    <source>
        <dbReference type="RefSeq" id="XP_026528267.1"/>
    </source>
</evidence>
<evidence type="ECO:0000313" key="1">
    <source>
        <dbReference type="Proteomes" id="UP000504612"/>
    </source>
</evidence>
<dbReference type="GO" id="GO:0005096">
    <property type="term" value="F:GTPase activator activity"/>
    <property type="evidence" value="ECO:0007669"/>
    <property type="project" value="InterPro"/>
</dbReference>
<dbReference type="Proteomes" id="UP000504612">
    <property type="component" value="Unplaced"/>
</dbReference>
<dbReference type="RefSeq" id="XP_026528267.1">
    <property type="nucleotide sequence ID" value="XM_026672482.1"/>
</dbReference>
<dbReference type="PANTHER" id="PTHR10063:SF2">
    <property type="entry name" value="RAL GTPASE-ACTIVATING PROTEIN SUBUNIT ALPHA-2"/>
    <property type="match status" value="1"/>
</dbReference>